<comment type="cofactor">
    <cofactor evidence="1">
        <name>a divalent metal cation</name>
        <dbReference type="ChEBI" id="CHEBI:60240"/>
    </cofactor>
</comment>
<evidence type="ECO:0000256" key="1">
    <source>
        <dbReference type="ARBA" id="ARBA00001968"/>
    </source>
</evidence>
<reference evidence="8 9" key="1">
    <citation type="submission" date="2019-08" db="EMBL/GenBank/DDBJ databases">
        <title>In-depth cultivation of the pig gut microbiome towards novel bacterial diversity and tailored functional studies.</title>
        <authorList>
            <person name="Wylensek D."/>
            <person name="Hitch T.C.A."/>
            <person name="Clavel T."/>
        </authorList>
    </citation>
    <scope>NUCLEOTIDE SEQUENCE [LARGE SCALE GENOMIC DNA]</scope>
    <source>
        <strain evidence="8 9">NM-380-WT-3C1</strain>
    </source>
</reference>
<dbReference type="GO" id="GO:0016787">
    <property type="term" value="F:hydrolase activity"/>
    <property type="evidence" value="ECO:0007669"/>
    <property type="project" value="UniProtKB-KW"/>
</dbReference>
<gene>
    <name evidence="8" type="ORF">FYJ80_07060</name>
</gene>
<sequence>MKSMTGYGYSFYSSDEYFLEVEIKSYNNRYLDIYHNINSNLTAFEAEVDEFIKKYATRGKVDISIKLKTLKNDGDLVLDEALLEKYNDAFNSISKHTGKEISLSSSDYLAIEGLMTLVQKRDPEYYRESLFETLNKALSQFEEAKLREGNATKADLFKLGKQIEESNNKIQSLFEGFEDYYSKLLLSKYDELKISDKLDENQFRQEVGSILVKYSINEEQIRLRTHLKEYFRLLDSNEAVGKRLDFLMQEMNRETNTTASKSQIAEINIETVKMKDAIENIREQIRNIE</sequence>
<dbReference type="RefSeq" id="WP_154425510.1">
    <property type="nucleotide sequence ID" value="NZ_VUNN01000012.1"/>
</dbReference>
<dbReference type="InterPro" id="IPR013551">
    <property type="entry name" value="YicC-like_C"/>
</dbReference>
<proteinExistence type="inferred from homology"/>
<comment type="similarity">
    <text evidence="5">Belongs to the YicC/YloC family.</text>
</comment>
<evidence type="ECO:0000256" key="4">
    <source>
        <dbReference type="ARBA" id="ARBA00022801"/>
    </source>
</evidence>
<dbReference type="NCBIfam" id="TIGR00255">
    <property type="entry name" value="YicC/YloC family endoribonuclease"/>
    <property type="match status" value="1"/>
</dbReference>
<evidence type="ECO:0000313" key="9">
    <source>
        <dbReference type="Proteomes" id="UP000460549"/>
    </source>
</evidence>
<accession>A0A7X2PCW1</accession>
<evidence type="ECO:0000259" key="7">
    <source>
        <dbReference type="Pfam" id="PF08340"/>
    </source>
</evidence>
<evidence type="ECO:0000256" key="5">
    <source>
        <dbReference type="ARBA" id="ARBA00035648"/>
    </source>
</evidence>
<protein>
    <submittedName>
        <fullName evidence="8">YicC family protein</fullName>
    </submittedName>
</protein>
<dbReference type="PANTHER" id="PTHR30636:SF3">
    <property type="entry name" value="UPF0701 PROTEIN YICC"/>
    <property type="match status" value="1"/>
</dbReference>
<dbReference type="InterPro" id="IPR005229">
    <property type="entry name" value="YicC/YloC-like"/>
</dbReference>
<organism evidence="8 9">
    <name type="scientific">Bullifex porci</name>
    <dbReference type="NCBI Taxonomy" id="2606638"/>
    <lineage>
        <taxon>Bacteria</taxon>
        <taxon>Pseudomonadati</taxon>
        <taxon>Spirochaetota</taxon>
        <taxon>Spirochaetia</taxon>
        <taxon>Spirochaetales</taxon>
        <taxon>Spirochaetaceae</taxon>
        <taxon>Bullifex</taxon>
    </lineage>
</organism>
<keyword evidence="3" id="KW-0255">Endonuclease</keyword>
<dbReference type="Proteomes" id="UP000460549">
    <property type="component" value="Unassembled WGS sequence"/>
</dbReference>
<feature type="domain" description="Endoribonuclease YicC-like N-terminal" evidence="6">
    <location>
        <begin position="1"/>
        <end position="153"/>
    </location>
</feature>
<evidence type="ECO:0000313" key="8">
    <source>
        <dbReference type="EMBL" id="MSU06539.1"/>
    </source>
</evidence>
<dbReference type="PANTHER" id="PTHR30636">
    <property type="entry name" value="UPF0701 PROTEIN YICC"/>
    <property type="match status" value="1"/>
</dbReference>
<keyword evidence="9" id="KW-1185">Reference proteome</keyword>
<feature type="domain" description="Endoribonuclease YicC-like C-terminal" evidence="7">
    <location>
        <begin position="176"/>
        <end position="289"/>
    </location>
</feature>
<comment type="caution">
    <text evidence="8">The sequence shown here is derived from an EMBL/GenBank/DDBJ whole genome shotgun (WGS) entry which is preliminary data.</text>
</comment>
<evidence type="ECO:0000256" key="2">
    <source>
        <dbReference type="ARBA" id="ARBA00022722"/>
    </source>
</evidence>
<dbReference type="AlphaFoldDB" id="A0A7X2PCW1"/>
<name>A0A7X2PCW1_9SPIO</name>
<dbReference type="InterPro" id="IPR013527">
    <property type="entry name" value="YicC-like_N"/>
</dbReference>
<keyword evidence="4" id="KW-0378">Hydrolase</keyword>
<dbReference type="GO" id="GO:0004521">
    <property type="term" value="F:RNA endonuclease activity"/>
    <property type="evidence" value="ECO:0007669"/>
    <property type="project" value="InterPro"/>
</dbReference>
<dbReference type="EMBL" id="VUNN01000012">
    <property type="protein sequence ID" value="MSU06539.1"/>
    <property type="molecule type" value="Genomic_DNA"/>
</dbReference>
<dbReference type="Pfam" id="PF08340">
    <property type="entry name" value="YicC-like_C"/>
    <property type="match status" value="1"/>
</dbReference>
<evidence type="ECO:0000256" key="3">
    <source>
        <dbReference type="ARBA" id="ARBA00022759"/>
    </source>
</evidence>
<evidence type="ECO:0000259" key="6">
    <source>
        <dbReference type="Pfam" id="PF03755"/>
    </source>
</evidence>
<dbReference type="Pfam" id="PF03755">
    <property type="entry name" value="YicC-like_N"/>
    <property type="match status" value="1"/>
</dbReference>
<keyword evidence="2" id="KW-0540">Nuclease</keyword>